<dbReference type="SMART" id="SM00369">
    <property type="entry name" value="LRR_TYP"/>
    <property type="match status" value="23"/>
</dbReference>
<feature type="domain" description="LRRCT" evidence="4">
    <location>
        <begin position="1031"/>
        <end position="1083"/>
    </location>
</feature>
<accession>A0ABQ9IG50</accession>
<dbReference type="Pfam" id="PF13306">
    <property type="entry name" value="LRR_5"/>
    <property type="match status" value="1"/>
</dbReference>
<dbReference type="SUPFAM" id="SSF52058">
    <property type="entry name" value="L domain-like"/>
    <property type="match status" value="3"/>
</dbReference>
<evidence type="ECO:0000259" key="4">
    <source>
        <dbReference type="SMART" id="SM00082"/>
    </source>
</evidence>
<evidence type="ECO:0000256" key="3">
    <source>
        <dbReference type="ARBA" id="ARBA00022737"/>
    </source>
</evidence>
<evidence type="ECO:0000256" key="1">
    <source>
        <dbReference type="ARBA" id="ARBA00022614"/>
    </source>
</evidence>
<dbReference type="Pfam" id="PF13855">
    <property type="entry name" value="LRR_8"/>
    <property type="match status" value="6"/>
</dbReference>
<keyword evidence="6" id="KW-1185">Reference proteome</keyword>
<dbReference type="PANTHER" id="PTHR24373:SF275">
    <property type="entry name" value="TIR DOMAIN-CONTAINING PROTEIN"/>
    <property type="match status" value="1"/>
</dbReference>
<evidence type="ECO:0000313" key="5">
    <source>
        <dbReference type="EMBL" id="KAJ8895326.1"/>
    </source>
</evidence>
<reference evidence="5 6" key="1">
    <citation type="submission" date="2023-02" db="EMBL/GenBank/DDBJ databases">
        <title>LHISI_Scaffold_Assembly.</title>
        <authorList>
            <person name="Stuart O.P."/>
            <person name="Cleave R."/>
            <person name="Magrath M.J.L."/>
            <person name="Mikheyev A.S."/>
        </authorList>
    </citation>
    <scope>NUCLEOTIDE SEQUENCE [LARGE SCALE GENOMIC DNA]</scope>
    <source>
        <strain evidence="5">Daus_M_001</strain>
        <tissue evidence="5">Leg muscle</tissue>
    </source>
</reference>
<evidence type="ECO:0000256" key="2">
    <source>
        <dbReference type="ARBA" id="ARBA00022729"/>
    </source>
</evidence>
<dbReference type="EMBL" id="JARBHB010000001">
    <property type="protein sequence ID" value="KAJ8895326.1"/>
    <property type="molecule type" value="Genomic_DNA"/>
</dbReference>
<gene>
    <name evidence="5" type="ORF">PR048_000651</name>
</gene>
<dbReference type="InterPro" id="IPR026906">
    <property type="entry name" value="LRR_5"/>
</dbReference>
<proteinExistence type="predicted"/>
<dbReference type="InterPro" id="IPR003591">
    <property type="entry name" value="Leu-rich_rpt_typical-subtyp"/>
</dbReference>
<evidence type="ECO:0000313" key="6">
    <source>
        <dbReference type="Proteomes" id="UP001159363"/>
    </source>
</evidence>
<name>A0ABQ9IG50_9NEOP</name>
<keyword evidence="3" id="KW-0677">Repeat</keyword>
<dbReference type="PRINTS" id="PR00019">
    <property type="entry name" value="LEURICHRPT"/>
</dbReference>
<comment type="caution">
    <text evidence="5">The sequence shown here is derived from an EMBL/GenBank/DDBJ whole genome shotgun (WGS) entry which is preliminary data.</text>
</comment>
<keyword evidence="2" id="KW-0732">Signal</keyword>
<dbReference type="PROSITE" id="PS51450">
    <property type="entry name" value="LRR"/>
    <property type="match status" value="10"/>
</dbReference>
<dbReference type="InterPro" id="IPR001611">
    <property type="entry name" value="Leu-rich_rpt"/>
</dbReference>
<dbReference type="Proteomes" id="UP001159363">
    <property type="component" value="Chromosome 1"/>
</dbReference>
<dbReference type="InterPro" id="IPR050328">
    <property type="entry name" value="Dev_Immune_Receptor"/>
</dbReference>
<organism evidence="5 6">
    <name type="scientific">Dryococelus australis</name>
    <dbReference type="NCBI Taxonomy" id="614101"/>
    <lineage>
        <taxon>Eukaryota</taxon>
        <taxon>Metazoa</taxon>
        <taxon>Ecdysozoa</taxon>
        <taxon>Arthropoda</taxon>
        <taxon>Hexapoda</taxon>
        <taxon>Insecta</taxon>
        <taxon>Pterygota</taxon>
        <taxon>Neoptera</taxon>
        <taxon>Polyneoptera</taxon>
        <taxon>Phasmatodea</taxon>
        <taxon>Verophasmatodea</taxon>
        <taxon>Anareolatae</taxon>
        <taxon>Phasmatidae</taxon>
        <taxon>Eurycanthinae</taxon>
        <taxon>Dryococelus</taxon>
    </lineage>
</organism>
<dbReference type="InterPro" id="IPR032675">
    <property type="entry name" value="LRR_dom_sf"/>
</dbReference>
<dbReference type="SMART" id="SM00364">
    <property type="entry name" value="LRR_BAC"/>
    <property type="match status" value="7"/>
</dbReference>
<sequence>MILHCGAGAESGVFARQILGNVSTMRIDGHALRSLPKNAFGAGQMPGRLERLSVSNGPLSDLPPEALAPLRRLKSLDLHGNAIAQLKKSQFKGLRDAEVLDLSHNNLTKVDASHFADLNKMSWCNLSHNGIGELTSVSKKTLKVILPFSELSLLSYKRDSVTLLPSYFSSRNCLYFIALALRVLLWGRGGRAASPLASHQGELGSIPGRVTGFSNVEILPDMPLNGGFSRVSRSSLAASFRRCSILTSITLIGSQDLALKSRPNFLTHSFFCKQFDPAITCSASVDVVLGTFARNTVLRVLNLSANKIRKLDSNSFRGMRFIRRLYFSDNLIANVGRGTFGSVTRIGTIDLARNRLRTIDYQMFHQLNFVEFHYVPWNPYHLFMQPRLVLVQVPPVRNVLAISERPCARKSSHVGCRALSFILTTSTSSAVASQSLAVRVPHIAVIDVSENEVTEVQKLAFKDLFLVHINMSHNHISKIEPGAFENCANITVLDMSHNRLESIPRTAFDSSTYATELLLSHNLLSDLSQVPLHNMTGLKILNVSHNAIETIPRNTFPKLYELHTIDLSHNKVKDIWNGVFQTLFSLRFLNMTNNSLQTVKGSTFGALHTLLELDLSDNHISDLNKVAFARLSSLRTLHLARNAISKVFQLPISLSNLLLSRNALERIEPLTTWPTMNSLLLLDLSYNNLGDSLERGSFANLLTLQTLNLANNGLTMPPWECLIDMSTLQYLYLQENNLTYLSKGAFGRLPVVFELNLAHNNIHNISARAFEGLLQLLTLNLTGNDIRRIPNGAFQGLVSLRTLDLSHNRIEKLDNKTNSLLEDCLSLETLPSRNSPTGELTSVEYSGPCIHCSLVGYLLFWRSSTNHRQACSCMAEVNLSHNEISFITRKTFPSSPWIPYRLRHVDLSYNVMPVLTFDITVGTKKLEVLNVSHNMLNEIRKYVLGNLTALRVLDMSHNQLDDLPDKILGPPRNLTELRLSHNRLVRLPTEALLSLRSRIALVDARHNQLHLFQHEMMALLENGTDLLLAGNPLECSCAVRPLKQWLSSQTTPDDAYVDLTCSSPDFLSGRRLVDVTDERTTCPDRDAASSDPKLAVNPDIKFRDVHRRVFCLLHAQLLHTRVSTLHSTRKNISLTTHYCQIVEAEGHKAKFCYRVFTITFIKDFSDVDLSIIPISNSPVDSDDVVLVDLVRVFEMTMIVTMMTSHRNEHAEGVLLKSDDGEISATWFVTTREDVGDFHVMVRDTASLGAQSVYEQDVPYTARSHVVPKLPASHEGARLELCVLAQDSSGSTRRWRASQCRSLDENALGQAPRGGPISALLLLVAGLSCWTLV</sequence>
<keyword evidence="1" id="KW-0433">Leucine-rich repeat</keyword>
<protein>
    <recommendedName>
        <fullName evidence="4">LRRCT domain-containing protein</fullName>
    </recommendedName>
</protein>
<dbReference type="Gene3D" id="3.80.10.10">
    <property type="entry name" value="Ribonuclease Inhibitor"/>
    <property type="match status" value="7"/>
</dbReference>
<dbReference type="SMART" id="SM00082">
    <property type="entry name" value="LRRCT"/>
    <property type="match status" value="1"/>
</dbReference>
<dbReference type="PANTHER" id="PTHR24373">
    <property type="entry name" value="SLIT RELATED LEUCINE-RICH REPEAT NEURONAL PROTEIN"/>
    <property type="match status" value="1"/>
</dbReference>
<dbReference type="InterPro" id="IPR000483">
    <property type="entry name" value="Cys-rich_flank_reg_C"/>
</dbReference>
<dbReference type="SMART" id="SM00365">
    <property type="entry name" value="LRR_SD22"/>
    <property type="match status" value="7"/>
</dbReference>